<evidence type="ECO:0000256" key="1">
    <source>
        <dbReference type="ARBA" id="ARBA00010871"/>
    </source>
</evidence>
<sequence length="333" mass="38601">MFKMINEKIVLVTDSNTKRTEASISDRNLEGNNSIATQKISNAIKNCCKEFQMYTKIEDFVDNIKQHKNDLIFPMKYGKNTPDSKSIIPGICEGMNMRYIGADDYTHMICNDKYTSKLFAKQFGIKSAPCFLVRNFDNKEYVIEAIKNLKLPLVIKPNFGGGSTGISNNNICFDYDEAIKLCEKLFYYHEMPILVEEYLDGQEIELILVGNKNQVVFSQEVQLIMANKESFDKEIWGFETKKIDDSSIGFKLSSYIDECTKEKIHCLFKSFYKMEFMRVDGRFHNGEFHLIELSPDCYLGDDCAFYYAFQKHGYSLSDMFEFLINNGLNHYQL</sequence>
<accession>A0ABT0NH21</accession>
<dbReference type="PANTHER" id="PTHR23132">
    <property type="entry name" value="D-ALANINE--D-ALANINE LIGASE"/>
    <property type="match status" value="1"/>
</dbReference>
<dbReference type="InterPro" id="IPR011095">
    <property type="entry name" value="Dala_Dala_lig_C"/>
</dbReference>
<dbReference type="Gene3D" id="3.30.1490.20">
    <property type="entry name" value="ATP-grasp fold, A domain"/>
    <property type="match status" value="1"/>
</dbReference>
<keyword evidence="3" id="KW-0547">Nucleotide-binding</keyword>
<dbReference type="Gene3D" id="3.30.470.20">
    <property type="entry name" value="ATP-grasp fold, B domain"/>
    <property type="match status" value="1"/>
</dbReference>
<dbReference type="Proteomes" id="UP001056693">
    <property type="component" value="Unassembled WGS sequence"/>
</dbReference>
<dbReference type="EMBL" id="SNUZ01000007">
    <property type="protein sequence ID" value="MCL3787560.1"/>
    <property type="molecule type" value="Genomic_DNA"/>
</dbReference>
<evidence type="ECO:0000313" key="5">
    <source>
        <dbReference type="EMBL" id="MCL3787560.1"/>
    </source>
</evidence>
<dbReference type="InterPro" id="IPR013815">
    <property type="entry name" value="ATP_grasp_subdomain_1"/>
</dbReference>
<keyword evidence="2" id="KW-0436">Ligase</keyword>
<evidence type="ECO:0000256" key="3">
    <source>
        <dbReference type="PROSITE-ProRule" id="PRU00409"/>
    </source>
</evidence>
<feature type="domain" description="ATP-grasp" evidence="4">
    <location>
        <begin position="117"/>
        <end position="325"/>
    </location>
</feature>
<dbReference type="Pfam" id="PF07478">
    <property type="entry name" value="Dala_Dala_lig_C"/>
    <property type="match status" value="1"/>
</dbReference>
<comment type="caution">
    <text evidence="5">The sequence shown here is derived from an EMBL/GenBank/DDBJ whole genome shotgun (WGS) entry which is preliminary data.</text>
</comment>
<keyword evidence="6" id="KW-1185">Reference proteome</keyword>
<comment type="similarity">
    <text evidence="1">Belongs to the D-alanine--D-alanine ligase family.</text>
</comment>
<dbReference type="InterPro" id="IPR011761">
    <property type="entry name" value="ATP-grasp"/>
</dbReference>
<gene>
    <name evidence="5" type="ORF">E2N93_06005</name>
</gene>
<dbReference type="PANTHER" id="PTHR23132:SF23">
    <property type="entry name" value="D-ALANINE--D-ALANINE LIGASE B"/>
    <property type="match status" value="1"/>
</dbReference>
<dbReference type="SUPFAM" id="SSF56059">
    <property type="entry name" value="Glutathione synthetase ATP-binding domain-like"/>
    <property type="match status" value="1"/>
</dbReference>
<evidence type="ECO:0000259" key="4">
    <source>
        <dbReference type="PROSITE" id="PS50975"/>
    </source>
</evidence>
<protein>
    <recommendedName>
        <fullName evidence="4">ATP-grasp domain-containing protein</fullName>
    </recommendedName>
</protein>
<organism evidence="5 6">
    <name type="scientific">Ruminococcus bromii</name>
    <dbReference type="NCBI Taxonomy" id="40518"/>
    <lineage>
        <taxon>Bacteria</taxon>
        <taxon>Bacillati</taxon>
        <taxon>Bacillota</taxon>
        <taxon>Clostridia</taxon>
        <taxon>Eubacteriales</taxon>
        <taxon>Oscillospiraceae</taxon>
        <taxon>Ruminococcus</taxon>
    </lineage>
</organism>
<reference evidence="5 6" key="1">
    <citation type="submission" date="2019-03" db="EMBL/GenBank/DDBJ databases">
        <authorList>
            <person name="Molinero N."/>
            <person name="Sanchez B."/>
            <person name="Walker A."/>
            <person name="Duncan S."/>
            <person name="Delgado S."/>
            <person name="Margolles A."/>
        </authorList>
    </citation>
    <scope>NUCLEOTIDE SEQUENCE [LARGE SCALE GENOMIC DNA]</scope>
    <source>
        <strain evidence="5 6">IPLA60002</strain>
    </source>
</reference>
<proteinExistence type="inferred from homology"/>
<evidence type="ECO:0000256" key="2">
    <source>
        <dbReference type="ARBA" id="ARBA00022598"/>
    </source>
</evidence>
<name>A0ABT0NH21_9FIRM</name>
<dbReference type="PROSITE" id="PS50975">
    <property type="entry name" value="ATP_GRASP"/>
    <property type="match status" value="1"/>
</dbReference>
<evidence type="ECO:0000313" key="6">
    <source>
        <dbReference type="Proteomes" id="UP001056693"/>
    </source>
</evidence>
<keyword evidence="3" id="KW-0067">ATP-binding</keyword>